<dbReference type="Pfam" id="PF13521">
    <property type="entry name" value="AAA_28"/>
    <property type="match status" value="1"/>
</dbReference>
<evidence type="ECO:0000313" key="3">
    <source>
        <dbReference type="Proteomes" id="UP000624244"/>
    </source>
</evidence>
<dbReference type="AlphaFoldDB" id="A0A8H5ZAD1"/>
<reference evidence="2" key="1">
    <citation type="submission" date="2019-11" db="EMBL/GenBank/DDBJ databases">
        <title>Bipolaris sorokiniana Genome sequencing.</title>
        <authorList>
            <person name="Wang H."/>
        </authorList>
    </citation>
    <scope>NUCLEOTIDE SEQUENCE</scope>
</reference>
<sequence length="199" mass="22814">MRSRPNVEILINKSGHRKRSNLYLIGPQCTLHSNRDPASHGIEQPSVIEEVVRVVMHEKGFQERDLYDSFRGLQLQTHILLRQNQAEEQQKDRWFLADRSVLDALVYAKEYTGTDALKALSNTKEWAKSNLRMEHATVTVCEAANTEWPGAEKVRLVLNEALFVMLREYGISYSVLPNAIKDLGERVTLVVRLLKPISF</sequence>
<proteinExistence type="predicted"/>
<dbReference type="InterPro" id="IPR038727">
    <property type="entry name" value="NadR/Ttd14_AAA_dom"/>
</dbReference>
<name>A0A8H5ZAD1_COCSA</name>
<gene>
    <name evidence="2" type="ORF">GGP41_004506</name>
</gene>
<feature type="domain" description="NadR/Ttd14 AAA" evidence="1">
    <location>
        <begin position="45"/>
        <end position="178"/>
    </location>
</feature>
<evidence type="ECO:0000313" key="2">
    <source>
        <dbReference type="EMBL" id="KAF5844355.1"/>
    </source>
</evidence>
<dbReference type="EMBL" id="WNKQ01000024">
    <property type="protein sequence ID" value="KAF5844355.1"/>
    <property type="molecule type" value="Genomic_DNA"/>
</dbReference>
<protein>
    <recommendedName>
        <fullName evidence="1">NadR/Ttd14 AAA domain-containing protein</fullName>
    </recommendedName>
</protein>
<dbReference type="Gene3D" id="3.40.50.300">
    <property type="entry name" value="P-loop containing nucleotide triphosphate hydrolases"/>
    <property type="match status" value="1"/>
</dbReference>
<evidence type="ECO:0000259" key="1">
    <source>
        <dbReference type="Pfam" id="PF13521"/>
    </source>
</evidence>
<comment type="caution">
    <text evidence="2">The sequence shown here is derived from an EMBL/GenBank/DDBJ whole genome shotgun (WGS) entry which is preliminary data.</text>
</comment>
<dbReference type="Proteomes" id="UP000624244">
    <property type="component" value="Unassembled WGS sequence"/>
</dbReference>
<organism evidence="2 3">
    <name type="scientific">Cochliobolus sativus</name>
    <name type="common">Common root rot and spot blotch fungus</name>
    <name type="synonym">Bipolaris sorokiniana</name>
    <dbReference type="NCBI Taxonomy" id="45130"/>
    <lineage>
        <taxon>Eukaryota</taxon>
        <taxon>Fungi</taxon>
        <taxon>Dikarya</taxon>
        <taxon>Ascomycota</taxon>
        <taxon>Pezizomycotina</taxon>
        <taxon>Dothideomycetes</taxon>
        <taxon>Pleosporomycetidae</taxon>
        <taxon>Pleosporales</taxon>
        <taxon>Pleosporineae</taxon>
        <taxon>Pleosporaceae</taxon>
        <taxon>Bipolaris</taxon>
    </lineage>
</organism>
<dbReference type="InterPro" id="IPR027417">
    <property type="entry name" value="P-loop_NTPase"/>
</dbReference>
<accession>A0A8H5ZAD1</accession>